<reference evidence="16" key="1">
    <citation type="submission" date="2022-08" db="EMBL/GenBank/DDBJ databases">
        <title>Genome sequencing of akame (Lates japonicus).</title>
        <authorList>
            <person name="Hashiguchi Y."/>
            <person name="Takahashi H."/>
        </authorList>
    </citation>
    <scope>NUCLEOTIDE SEQUENCE</scope>
    <source>
        <strain evidence="16">Kochi</strain>
    </source>
</reference>
<comment type="subcellular location">
    <subcellularLocation>
        <location evidence="1">Membrane</location>
        <topology evidence="1">Single-pass membrane protein</topology>
    </subcellularLocation>
</comment>
<keyword evidence="6" id="KW-0418">Kinase</keyword>
<keyword evidence="8" id="KW-1133">Transmembrane helix</keyword>
<keyword evidence="7" id="KW-0067">ATP-binding</keyword>
<dbReference type="PANTHER" id="PTHR46877:SF17">
    <property type="entry name" value="EPHRIN TYPE-B RECEPTOR 1"/>
    <property type="match status" value="1"/>
</dbReference>
<dbReference type="GO" id="GO:0007411">
    <property type="term" value="P:axon guidance"/>
    <property type="evidence" value="ECO:0007669"/>
    <property type="project" value="TreeGrafter"/>
</dbReference>
<dbReference type="Gene3D" id="2.60.120.260">
    <property type="entry name" value="Galactose-binding domain-like"/>
    <property type="match status" value="1"/>
</dbReference>
<dbReference type="EC" id="2.7.10.1" evidence="2"/>
<feature type="domain" description="Eph LBD" evidence="15">
    <location>
        <begin position="48"/>
        <end position="234"/>
    </location>
</feature>
<evidence type="ECO:0000256" key="13">
    <source>
        <dbReference type="SAM" id="Coils"/>
    </source>
</evidence>
<evidence type="ECO:0000256" key="10">
    <source>
        <dbReference type="ARBA" id="ARBA00023137"/>
    </source>
</evidence>
<dbReference type="AlphaFoldDB" id="A0AAD3NHA8"/>
<evidence type="ECO:0000256" key="12">
    <source>
        <dbReference type="ARBA" id="ARBA00023180"/>
    </source>
</evidence>
<dbReference type="GO" id="GO:0005005">
    <property type="term" value="F:transmembrane-ephrin receptor activity"/>
    <property type="evidence" value="ECO:0007669"/>
    <property type="project" value="TreeGrafter"/>
</dbReference>
<dbReference type="FunFam" id="2.60.40.1770:FF:000001">
    <property type="entry name" value="Ephrin type-A receptor 5"/>
    <property type="match status" value="1"/>
</dbReference>
<keyword evidence="4" id="KW-0812">Transmembrane</keyword>
<evidence type="ECO:0000313" key="17">
    <source>
        <dbReference type="Proteomes" id="UP001279410"/>
    </source>
</evidence>
<keyword evidence="13" id="KW-0175">Coiled coil</keyword>
<sequence length="619" mass="68399">MVVIWLDEGRRGPPPRLEQTGAEEPRAGYINEQAVLKGTGSCNADECSVTVLHVSSPSSLSLPPPDPNYLVFLQWEEVSGYDENLNTIRTYQVCNVFEPSQNNWLLTTFIDRRGAQRIYVEIRFTVRDCSSIPNVPGSCKETFNLYYYETDAVIATKGTAFWMEAPYLKVDTIAADESFSQVDFGGRLMKVNTEVRSFGPLSKNGFYLAFQDYGACMSLLSVRVFYKKCPSVVQNFAIFPETMTGAESTSLVIARGICIPNSEEVDVPIKLYCNGDGEWMVPIGSCTCKAGFEPDNGNVCRAQKKSCLLSPEPPSLHATQLAPVAHSPAGYRWRDYGALTIIMVGIAFGFHHLYKKYILPLIMGSREDKKHLQRMESNIAAMSGTLTQTVSQLQQTLVSVQELLVQQQQRIQELSQELAAAEASSSTNRILDNQTIGELKAEIVSLKGLLLSRRQFPSTPTVPKIPSWQIPLKPPSASTSPSINHTNSSSDISPVSNESANSSPVKDGHHSPQDALGGPDGAHGINGDVGTMGLSTTLPLDLKDQVRMEVQGEEERKEEEEDDVSHVEEEEEEEEEEEGLSLQTEDRRGGDGQINEQVDKLRRPEGASNESELTRRVHE</sequence>
<dbReference type="InterPro" id="IPR001426">
    <property type="entry name" value="Tyr_kinase_rcpt_V_CS"/>
</dbReference>
<evidence type="ECO:0000313" key="16">
    <source>
        <dbReference type="EMBL" id="GLD72430.1"/>
    </source>
</evidence>
<comment type="caution">
    <text evidence="16">The sequence shown here is derived from an EMBL/GenBank/DDBJ whole genome shotgun (WGS) entry which is preliminary data.</text>
</comment>
<evidence type="ECO:0000256" key="7">
    <source>
        <dbReference type="ARBA" id="ARBA00022840"/>
    </source>
</evidence>
<keyword evidence="10" id="KW-0829">Tyrosine-protein kinase</keyword>
<dbReference type="PROSITE" id="PS00791">
    <property type="entry name" value="RECEPTOR_TYR_KIN_V_2"/>
    <property type="match status" value="1"/>
</dbReference>
<evidence type="ECO:0000256" key="2">
    <source>
        <dbReference type="ARBA" id="ARBA00011902"/>
    </source>
</evidence>
<evidence type="ECO:0000256" key="3">
    <source>
        <dbReference type="ARBA" id="ARBA00022679"/>
    </source>
</evidence>
<dbReference type="PANTHER" id="PTHR46877">
    <property type="entry name" value="EPH RECEPTOR A5"/>
    <property type="match status" value="1"/>
</dbReference>
<proteinExistence type="predicted"/>
<evidence type="ECO:0000259" key="15">
    <source>
        <dbReference type="PROSITE" id="PS51550"/>
    </source>
</evidence>
<feature type="compositionally biased region" description="Acidic residues" evidence="14">
    <location>
        <begin position="556"/>
        <end position="579"/>
    </location>
</feature>
<organism evidence="16 17">
    <name type="scientific">Lates japonicus</name>
    <name type="common">Japanese lates</name>
    <dbReference type="NCBI Taxonomy" id="270547"/>
    <lineage>
        <taxon>Eukaryota</taxon>
        <taxon>Metazoa</taxon>
        <taxon>Chordata</taxon>
        <taxon>Craniata</taxon>
        <taxon>Vertebrata</taxon>
        <taxon>Euteleostomi</taxon>
        <taxon>Actinopterygii</taxon>
        <taxon>Neopterygii</taxon>
        <taxon>Teleostei</taxon>
        <taxon>Neoteleostei</taxon>
        <taxon>Acanthomorphata</taxon>
        <taxon>Carangaria</taxon>
        <taxon>Carangaria incertae sedis</taxon>
        <taxon>Centropomidae</taxon>
        <taxon>Lates</taxon>
    </lineage>
</organism>
<dbReference type="EMBL" id="BRZM01001035">
    <property type="protein sequence ID" value="GLD72430.1"/>
    <property type="molecule type" value="Genomic_DNA"/>
</dbReference>
<dbReference type="Pfam" id="PF25599">
    <property type="entry name" value="Ephrin_CRD"/>
    <property type="match status" value="1"/>
</dbReference>
<dbReference type="GO" id="GO:0005886">
    <property type="term" value="C:plasma membrane"/>
    <property type="evidence" value="ECO:0007669"/>
    <property type="project" value="TreeGrafter"/>
</dbReference>
<name>A0AAD3NHA8_LATJO</name>
<feature type="region of interest" description="Disordered" evidence="14">
    <location>
        <begin position="457"/>
        <end position="619"/>
    </location>
</feature>
<evidence type="ECO:0000256" key="14">
    <source>
        <dbReference type="SAM" id="MobiDB-lite"/>
    </source>
</evidence>
<dbReference type="Pfam" id="PF01404">
    <property type="entry name" value="Ephrin_lbd"/>
    <property type="match status" value="1"/>
</dbReference>
<dbReference type="SMART" id="SM00615">
    <property type="entry name" value="EPH_lbd"/>
    <property type="match status" value="1"/>
</dbReference>
<protein>
    <recommendedName>
        <fullName evidence="2">receptor protein-tyrosine kinase</fullName>
        <ecNumber evidence="2">2.7.10.1</ecNumber>
    </recommendedName>
</protein>
<dbReference type="Gene3D" id="2.60.40.1770">
    <property type="entry name" value="ephrin a2 ectodomain"/>
    <property type="match status" value="1"/>
</dbReference>
<evidence type="ECO:0000256" key="5">
    <source>
        <dbReference type="ARBA" id="ARBA00022741"/>
    </source>
</evidence>
<evidence type="ECO:0000256" key="4">
    <source>
        <dbReference type="ARBA" id="ARBA00022692"/>
    </source>
</evidence>
<gene>
    <name evidence="16" type="ORF">AKAME5_002375500</name>
</gene>
<evidence type="ECO:0000256" key="1">
    <source>
        <dbReference type="ARBA" id="ARBA00004167"/>
    </source>
</evidence>
<evidence type="ECO:0000256" key="8">
    <source>
        <dbReference type="ARBA" id="ARBA00022989"/>
    </source>
</evidence>
<dbReference type="FunFam" id="2.60.120.260:FF:000004">
    <property type="entry name" value="Ephrin type-B receptor 2"/>
    <property type="match status" value="1"/>
</dbReference>
<evidence type="ECO:0000256" key="11">
    <source>
        <dbReference type="ARBA" id="ARBA00023170"/>
    </source>
</evidence>
<keyword evidence="11 16" id="KW-0675">Receptor</keyword>
<keyword evidence="3" id="KW-0808">Transferase</keyword>
<evidence type="ECO:0000256" key="9">
    <source>
        <dbReference type="ARBA" id="ARBA00023136"/>
    </source>
</evidence>
<keyword evidence="5" id="KW-0547">Nucleotide-binding</keyword>
<dbReference type="GO" id="GO:0005524">
    <property type="term" value="F:ATP binding"/>
    <property type="evidence" value="ECO:0007669"/>
    <property type="project" value="UniProtKB-KW"/>
</dbReference>
<dbReference type="InterPro" id="IPR001090">
    <property type="entry name" value="Ephrin_rcpt_lig-bd_dom"/>
</dbReference>
<keyword evidence="12" id="KW-0325">Glycoprotein</keyword>
<evidence type="ECO:0000256" key="6">
    <source>
        <dbReference type="ARBA" id="ARBA00022777"/>
    </source>
</evidence>
<dbReference type="InterPro" id="IPR008979">
    <property type="entry name" value="Galactose-bd-like_sf"/>
</dbReference>
<dbReference type="Proteomes" id="UP001279410">
    <property type="component" value="Unassembled WGS sequence"/>
</dbReference>
<keyword evidence="9" id="KW-0472">Membrane</keyword>
<dbReference type="SUPFAM" id="SSF49785">
    <property type="entry name" value="Galactose-binding domain-like"/>
    <property type="match status" value="1"/>
</dbReference>
<feature type="coiled-coil region" evidence="13">
    <location>
        <begin position="390"/>
        <end position="424"/>
    </location>
</feature>
<dbReference type="InterPro" id="IPR050449">
    <property type="entry name" value="Ephrin_rcpt_TKs"/>
</dbReference>
<dbReference type="GO" id="GO:0030425">
    <property type="term" value="C:dendrite"/>
    <property type="evidence" value="ECO:0007669"/>
    <property type="project" value="TreeGrafter"/>
</dbReference>
<feature type="compositionally biased region" description="Polar residues" evidence="14">
    <location>
        <begin position="476"/>
        <end position="504"/>
    </location>
</feature>
<keyword evidence="17" id="KW-1185">Reference proteome</keyword>
<accession>A0AAD3NHA8</accession>
<dbReference type="PROSITE" id="PS00790">
    <property type="entry name" value="RECEPTOR_TYR_KIN_V_1"/>
    <property type="match status" value="1"/>
</dbReference>
<dbReference type="PROSITE" id="PS51550">
    <property type="entry name" value="EPH_LBD"/>
    <property type="match status" value="1"/>
</dbReference>